<reference evidence="2 3" key="1">
    <citation type="submission" date="2018-06" db="EMBL/GenBank/DDBJ databases">
        <authorList>
            <consortium name="Pathogen Informatics"/>
            <person name="Doyle S."/>
        </authorList>
    </citation>
    <scope>NUCLEOTIDE SEQUENCE [LARGE SCALE GENOMIC DNA]</scope>
    <source>
        <strain evidence="2 3">NCTC10717</strain>
    </source>
</reference>
<keyword evidence="3" id="KW-1185">Reference proteome</keyword>
<name>A0A380MXF7_9GAMM</name>
<dbReference type="EMBL" id="UHIA01000004">
    <property type="protein sequence ID" value="SUO96874.1"/>
    <property type="molecule type" value="Genomic_DNA"/>
</dbReference>
<evidence type="ECO:0008006" key="4">
    <source>
        <dbReference type="Google" id="ProtNLM"/>
    </source>
</evidence>
<feature type="chain" id="PRO_5016805921" description="Protein involved in meta-pathway of phenol degradation" evidence="1">
    <location>
        <begin position="21"/>
        <end position="286"/>
    </location>
</feature>
<keyword evidence="1" id="KW-0732">Signal</keyword>
<dbReference type="Proteomes" id="UP000254575">
    <property type="component" value="Unassembled WGS sequence"/>
</dbReference>
<dbReference type="RefSeq" id="WP_147284938.1">
    <property type="nucleotide sequence ID" value="NZ_UHIA01000004.1"/>
</dbReference>
<dbReference type="AlphaFoldDB" id="A0A380MXF7"/>
<feature type="signal peptide" evidence="1">
    <location>
        <begin position="1"/>
        <end position="20"/>
    </location>
</feature>
<sequence>MRRKICLPMVAALCTITAQAELPLSLEGVSPQQRRMKLGLSMTYYNRNADVYTQGSNYFLTPQNTLIEIPTRLQTGEQNTDMLYGNLSFQYGLSENTEIYTNLGAFWQQNRYTMNNLSLSDNKSELAEITLGLNHVLLRDGANPMLIGVVETAALEKIGGGTHHGKSWFVGINAYKAIDPVVFSLNAGYRFHLKHNDDYRLGNYWLVRPGVSFAANDRVSFNAKLQWIGKQGDRINGTKQAFETNSRASIGVGYAVSAQTSLSADAQWHLSGNEGSNITFALQHRF</sequence>
<dbReference type="OrthoDB" id="6121451at2"/>
<protein>
    <recommendedName>
        <fullName evidence="4">Protein involved in meta-pathway of phenol degradation</fullName>
    </recommendedName>
</protein>
<proteinExistence type="predicted"/>
<evidence type="ECO:0000256" key="1">
    <source>
        <dbReference type="SAM" id="SignalP"/>
    </source>
</evidence>
<accession>A0A380MXF7</accession>
<gene>
    <name evidence="2" type="ORF">NCTC10717_01223</name>
</gene>
<evidence type="ECO:0000313" key="2">
    <source>
        <dbReference type="EMBL" id="SUO96874.1"/>
    </source>
</evidence>
<evidence type="ECO:0000313" key="3">
    <source>
        <dbReference type="Proteomes" id="UP000254575"/>
    </source>
</evidence>
<organism evidence="2 3">
    <name type="scientific">Suttonella indologenes</name>
    <dbReference type="NCBI Taxonomy" id="13276"/>
    <lineage>
        <taxon>Bacteria</taxon>
        <taxon>Pseudomonadati</taxon>
        <taxon>Pseudomonadota</taxon>
        <taxon>Gammaproteobacteria</taxon>
        <taxon>Cardiobacteriales</taxon>
        <taxon>Cardiobacteriaceae</taxon>
        <taxon>Suttonella</taxon>
    </lineage>
</organism>